<evidence type="ECO:0000313" key="12">
    <source>
        <dbReference type="Proteomes" id="UP000676325"/>
    </source>
</evidence>
<dbReference type="PROSITE" id="PS51755">
    <property type="entry name" value="OMPR_PHOB"/>
    <property type="match status" value="1"/>
</dbReference>
<proteinExistence type="predicted"/>
<evidence type="ECO:0000256" key="8">
    <source>
        <dbReference type="SAM" id="MobiDB-lite"/>
    </source>
</evidence>
<dbReference type="SMART" id="SM00862">
    <property type="entry name" value="Trans_reg_C"/>
    <property type="match status" value="1"/>
</dbReference>
<dbReference type="SUPFAM" id="SSF52172">
    <property type="entry name" value="CheY-like"/>
    <property type="match status" value="1"/>
</dbReference>
<evidence type="ECO:0000256" key="3">
    <source>
        <dbReference type="ARBA" id="ARBA00023015"/>
    </source>
</evidence>
<dbReference type="Proteomes" id="UP000676325">
    <property type="component" value="Unassembled WGS sequence"/>
</dbReference>
<feature type="non-terminal residue" evidence="11">
    <location>
        <position position="1"/>
    </location>
</feature>
<dbReference type="GO" id="GO:0006355">
    <property type="term" value="P:regulation of DNA-templated transcription"/>
    <property type="evidence" value="ECO:0007669"/>
    <property type="project" value="InterPro"/>
</dbReference>
<evidence type="ECO:0000313" key="11">
    <source>
        <dbReference type="EMBL" id="MBR7831499.1"/>
    </source>
</evidence>
<evidence type="ECO:0000256" key="5">
    <source>
        <dbReference type="ARBA" id="ARBA00023163"/>
    </source>
</evidence>
<keyword evidence="4 7" id="KW-0238">DNA-binding</keyword>
<name>A0A941EPQ2_9ACTN</name>
<dbReference type="Gene3D" id="1.10.10.10">
    <property type="entry name" value="Winged helix-like DNA-binding domain superfamily/Winged helix DNA-binding domain"/>
    <property type="match status" value="1"/>
</dbReference>
<dbReference type="SUPFAM" id="SSF46894">
    <property type="entry name" value="C-terminal effector domain of the bipartite response regulators"/>
    <property type="match status" value="1"/>
</dbReference>
<accession>A0A941EPQ2</accession>
<dbReference type="InterPro" id="IPR001789">
    <property type="entry name" value="Sig_transdc_resp-reg_receiver"/>
</dbReference>
<evidence type="ECO:0000256" key="7">
    <source>
        <dbReference type="PROSITE-ProRule" id="PRU01091"/>
    </source>
</evidence>
<dbReference type="Pfam" id="PF00486">
    <property type="entry name" value="Trans_reg_C"/>
    <property type="match status" value="1"/>
</dbReference>
<evidence type="ECO:0000256" key="1">
    <source>
        <dbReference type="ARBA" id="ARBA00022553"/>
    </source>
</evidence>
<dbReference type="InterPro" id="IPR001867">
    <property type="entry name" value="OmpR/PhoB-type_DNA-bd"/>
</dbReference>
<dbReference type="CDD" id="cd17624">
    <property type="entry name" value="REC_OmpR_PmrA-like"/>
    <property type="match status" value="1"/>
</dbReference>
<keyword evidence="2" id="KW-0902">Two-component regulatory system</keyword>
<dbReference type="EMBL" id="JAGSOH010000291">
    <property type="protein sequence ID" value="MBR7831499.1"/>
    <property type="molecule type" value="Genomic_DNA"/>
</dbReference>
<dbReference type="SMART" id="SM00448">
    <property type="entry name" value="REC"/>
    <property type="match status" value="1"/>
</dbReference>
<dbReference type="PANTHER" id="PTHR48111">
    <property type="entry name" value="REGULATOR OF RPOS"/>
    <property type="match status" value="1"/>
</dbReference>
<dbReference type="InterPro" id="IPR011006">
    <property type="entry name" value="CheY-like_superfamily"/>
</dbReference>
<dbReference type="GO" id="GO:0032993">
    <property type="term" value="C:protein-DNA complex"/>
    <property type="evidence" value="ECO:0007669"/>
    <property type="project" value="TreeGrafter"/>
</dbReference>
<gene>
    <name evidence="11" type="ORF">KDK95_34740</name>
</gene>
<feature type="domain" description="Response regulatory" evidence="9">
    <location>
        <begin position="138"/>
        <end position="248"/>
    </location>
</feature>
<sequence>ARATSATSGASGSGAVAPTSARGAAGPGVISASARGTAGPGVDSVSTHGPADSGPARDVPGSCSMRARGPAGSDPAREALGSSPVRAHSPGNHGSAHERSALDVAGSGSAPGETGTASPAVPDRFAAGEVAACAVPQTVLLVEDDPGIADPLTRGLERAGFAVRSAVTGSQALAAEPADVVLLDLGLPDADGLDICRRLAARGTSAILVVSARGEECDRVAALDEGADDYLVKPFGLAELLARIRAVLRRINPPDTDSGVVRHGPLVVDSRARKVTVHGEDIPLTPREFEILECLADDPGRVFTRQELLERVWDTNWYGPTKVLDVHVAALRRKLAVPGLIETAYGRG</sequence>
<dbReference type="CDD" id="cd00383">
    <property type="entry name" value="trans_reg_C"/>
    <property type="match status" value="1"/>
</dbReference>
<dbReference type="InterPro" id="IPR036388">
    <property type="entry name" value="WH-like_DNA-bd_sf"/>
</dbReference>
<dbReference type="PROSITE" id="PS50110">
    <property type="entry name" value="RESPONSE_REGULATORY"/>
    <property type="match status" value="1"/>
</dbReference>
<dbReference type="Gene3D" id="6.10.250.690">
    <property type="match status" value="1"/>
</dbReference>
<dbReference type="PANTHER" id="PTHR48111:SF1">
    <property type="entry name" value="TWO-COMPONENT RESPONSE REGULATOR ORR33"/>
    <property type="match status" value="1"/>
</dbReference>
<feature type="compositionally biased region" description="Low complexity" evidence="8">
    <location>
        <begin position="1"/>
        <end position="21"/>
    </location>
</feature>
<keyword evidence="1 6" id="KW-0597">Phosphoprotein</keyword>
<reference evidence="11" key="1">
    <citation type="submission" date="2021-04" db="EMBL/GenBank/DDBJ databases">
        <title>Genome based classification of Actinospica acidithermotolerans sp. nov., an actinobacterium isolated from an Indonesian hot spring.</title>
        <authorList>
            <person name="Kusuma A.B."/>
            <person name="Putra K.E."/>
            <person name="Nafisah S."/>
            <person name="Loh J."/>
            <person name="Nouioui I."/>
            <person name="Goodfellow M."/>
        </authorList>
    </citation>
    <scope>NUCLEOTIDE SEQUENCE</scope>
    <source>
        <strain evidence="11">MGRD01-02</strain>
    </source>
</reference>
<dbReference type="InterPro" id="IPR039420">
    <property type="entry name" value="WalR-like"/>
</dbReference>
<keyword evidence="5" id="KW-0804">Transcription</keyword>
<feature type="non-terminal residue" evidence="11">
    <location>
        <position position="348"/>
    </location>
</feature>
<dbReference type="RefSeq" id="WP_212522603.1">
    <property type="nucleotide sequence ID" value="NZ_JAGSOH010000291.1"/>
</dbReference>
<evidence type="ECO:0000256" key="2">
    <source>
        <dbReference type="ARBA" id="ARBA00023012"/>
    </source>
</evidence>
<evidence type="ECO:0000256" key="4">
    <source>
        <dbReference type="ARBA" id="ARBA00023125"/>
    </source>
</evidence>
<evidence type="ECO:0000259" key="9">
    <source>
        <dbReference type="PROSITE" id="PS50110"/>
    </source>
</evidence>
<dbReference type="GO" id="GO:0000156">
    <property type="term" value="F:phosphorelay response regulator activity"/>
    <property type="evidence" value="ECO:0007669"/>
    <property type="project" value="TreeGrafter"/>
</dbReference>
<protein>
    <submittedName>
        <fullName evidence="11">Response regulator</fullName>
    </submittedName>
</protein>
<feature type="DNA-binding region" description="OmpR/PhoB-type" evidence="7">
    <location>
        <begin position="258"/>
        <end position="348"/>
    </location>
</feature>
<dbReference type="InterPro" id="IPR016032">
    <property type="entry name" value="Sig_transdc_resp-reg_C-effctor"/>
</dbReference>
<organism evidence="11 12">
    <name type="scientific">Actinospica acidithermotolerans</name>
    <dbReference type="NCBI Taxonomy" id="2828514"/>
    <lineage>
        <taxon>Bacteria</taxon>
        <taxon>Bacillati</taxon>
        <taxon>Actinomycetota</taxon>
        <taxon>Actinomycetes</taxon>
        <taxon>Catenulisporales</taxon>
        <taxon>Actinospicaceae</taxon>
        <taxon>Actinospica</taxon>
    </lineage>
</organism>
<dbReference type="Gene3D" id="3.40.50.2300">
    <property type="match status" value="1"/>
</dbReference>
<keyword evidence="3" id="KW-0805">Transcription regulation</keyword>
<evidence type="ECO:0000256" key="6">
    <source>
        <dbReference type="PROSITE-ProRule" id="PRU00169"/>
    </source>
</evidence>
<dbReference type="GO" id="GO:0000976">
    <property type="term" value="F:transcription cis-regulatory region binding"/>
    <property type="evidence" value="ECO:0007669"/>
    <property type="project" value="TreeGrafter"/>
</dbReference>
<dbReference type="GO" id="GO:0005829">
    <property type="term" value="C:cytosol"/>
    <property type="evidence" value="ECO:0007669"/>
    <property type="project" value="TreeGrafter"/>
</dbReference>
<keyword evidence="12" id="KW-1185">Reference proteome</keyword>
<comment type="caution">
    <text evidence="11">The sequence shown here is derived from an EMBL/GenBank/DDBJ whole genome shotgun (WGS) entry which is preliminary data.</text>
</comment>
<evidence type="ECO:0000259" key="10">
    <source>
        <dbReference type="PROSITE" id="PS51755"/>
    </source>
</evidence>
<dbReference type="AlphaFoldDB" id="A0A941EPQ2"/>
<feature type="domain" description="OmpR/PhoB-type" evidence="10">
    <location>
        <begin position="258"/>
        <end position="348"/>
    </location>
</feature>
<dbReference type="Pfam" id="PF00072">
    <property type="entry name" value="Response_reg"/>
    <property type="match status" value="1"/>
</dbReference>
<feature type="region of interest" description="Disordered" evidence="8">
    <location>
        <begin position="1"/>
        <end position="121"/>
    </location>
</feature>
<feature type="modified residue" description="4-aspartylphosphate" evidence="6">
    <location>
        <position position="184"/>
    </location>
</feature>